<evidence type="ECO:0000256" key="16">
    <source>
        <dbReference type="ARBA" id="ARBA00029709"/>
    </source>
</evidence>
<evidence type="ECO:0000256" key="8">
    <source>
        <dbReference type="ARBA" id="ARBA00022801"/>
    </source>
</evidence>
<evidence type="ECO:0000256" key="10">
    <source>
        <dbReference type="ARBA" id="ARBA00022840"/>
    </source>
</evidence>
<dbReference type="PROSITE" id="PS00690">
    <property type="entry name" value="DEAH_ATP_HELICASE"/>
    <property type="match status" value="1"/>
</dbReference>
<dbReference type="InterPro" id="IPR002464">
    <property type="entry name" value="DNA/RNA_helicase_DEAH_CS"/>
</dbReference>
<evidence type="ECO:0000256" key="15">
    <source>
        <dbReference type="ARBA" id="ARBA00023306"/>
    </source>
</evidence>
<dbReference type="InterPro" id="IPR006554">
    <property type="entry name" value="Helicase-like_DEXD_c2"/>
</dbReference>
<dbReference type="PROSITE" id="PS51193">
    <property type="entry name" value="HELICASE_ATP_BIND_2"/>
    <property type="match status" value="1"/>
</dbReference>
<comment type="subcellular location">
    <subcellularLocation>
        <location evidence="2">Nucleus</location>
    </subcellularLocation>
</comment>
<evidence type="ECO:0000256" key="11">
    <source>
        <dbReference type="ARBA" id="ARBA00023004"/>
    </source>
</evidence>
<feature type="compositionally biased region" description="Basic and acidic residues" evidence="22">
    <location>
        <begin position="119"/>
        <end position="131"/>
    </location>
</feature>
<dbReference type="FunCoup" id="A0A1Y2G4S4">
    <property type="interactions" value="640"/>
</dbReference>
<accession>A0A1Y2G4S4</accession>
<feature type="region of interest" description="Disordered" evidence="22">
    <location>
        <begin position="561"/>
        <end position="584"/>
    </location>
</feature>
<dbReference type="InterPro" id="IPR014013">
    <property type="entry name" value="Helic_SF1/SF2_ATP-bd_DinG/Rad3"/>
</dbReference>
<comment type="cofactor">
    <cofactor evidence="1">
        <name>[4Fe-4S] cluster</name>
        <dbReference type="ChEBI" id="CHEBI:49883"/>
    </cofactor>
</comment>
<keyword evidence="6" id="KW-0479">Metal-binding</keyword>
<dbReference type="EC" id="5.6.2.3" evidence="17"/>
<dbReference type="InterPro" id="IPR006555">
    <property type="entry name" value="ATP-dep_Helicase_C"/>
</dbReference>
<dbReference type="SUPFAM" id="SSF52540">
    <property type="entry name" value="P-loop containing nucleoside triphosphate hydrolases"/>
    <property type="match status" value="1"/>
</dbReference>
<dbReference type="SMART" id="SM00488">
    <property type="entry name" value="DEXDc2"/>
    <property type="match status" value="1"/>
</dbReference>
<dbReference type="GO" id="GO:0051536">
    <property type="term" value="F:iron-sulfur cluster binding"/>
    <property type="evidence" value="ECO:0007669"/>
    <property type="project" value="UniProtKB-KW"/>
</dbReference>
<evidence type="ECO:0000256" key="3">
    <source>
        <dbReference type="ARBA" id="ARBA00008435"/>
    </source>
</evidence>
<dbReference type="NCBIfam" id="TIGR00604">
    <property type="entry name" value="rad3"/>
    <property type="match status" value="1"/>
</dbReference>
<protein>
    <recommendedName>
        <fullName evidence="5">ATP-dependent DNA helicase CHL1</fullName>
        <ecNumber evidence="17">5.6.2.3</ecNumber>
    </recommendedName>
    <alternativeName>
        <fullName evidence="4">ATP-dependent DNA helicase chl1</fullName>
    </alternativeName>
    <alternativeName>
        <fullName evidence="16">Chromosome loss protein 1</fullName>
    </alternativeName>
    <alternativeName>
        <fullName evidence="18 19">DNA 5'-3' helicase CHL1</fullName>
    </alternativeName>
</protein>
<feature type="domain" description="Helicase ATP-binding" evidence="23">
    <location>
        <begin position="9"/>
        <end position="446"/>
    </location>
</feature>
<evidence type="ECO:0000259" key="23">
    <source>
        <dbReference type="PROSITE" id="PS51193"/>
    </source>
</evidence>
<evidence type="ECO:0000256" key="5">
    <source>
        <dbReference type="ARBA" id="ARBA00017386"/>
    </source>
</evidence>
<evidence type="ECO:0000256" key="9">
    <source>
        <dbReference type="ARBA" id="ARBA00022806"/>
    </source>
</evidence>
<dbReference type="Gene3D" id="3.40.50.300">
    <property type="entry name" value="P-loop containing nucleotide triphosphate hydrolases"/>
    <property type="match status" value="3"/>
</dbReference>
<keyword evidence="7" id="KW-0547">Nucleotide-binding</keyword>
<keyword evidence="13" id="KW-0413">Isomerase</keyword>
<dbReference type="FunFam" id="3.40.50.300:FF:000135">
    <property type="entry name" value="DNA repair helicase RAD3, putative"/>
    <property type="match status" value="1"/>
</dbReference>
<dbReference type="InterPro" id="IPR010614">
    <property type="entry name" value="RAD3-like_helicase_DEAD"/>
</dbReference>
<comment type="function">
    <text evidence="20">ATP-dependent DNA helicase important for chromosome transmission and normal cell cycle progression in G(2)/M. May have a role in changing DNA topology to allow the loading of proteins involved in maintaining sister chromatid cohesion in the vicinity of the centromeres. Has a specific role in chromosome segregation during meiosis II.</text>
</comment>
<reference evidence="24 25" key="1">
    <citation type="submission" date="2016-07" db="EMBL/GenBank/DDBJ databases">
        <title>Pervasive Adenine N6-methylation of Active Genes in Fungi.</title>
        <authorList>
            <consortium name="DOE Joint Genome Institute"/>
            <person name="Mondo S.J."/>
            <person name="Dannebaum R.O."/>
            <person name="Kuo R.C."/>
            <person name="Labutti K."/>
            <person name="Haridas S."/>
            <person name="Kuo A."/>
            <person name="Salamov A."/>
            <person name="Ahrendt S.R."/>
            <person name="Lipzen A."/>
            <person name="Sullivan W."/>
            <person name="Andreopoulos W.B."/>
            <person name="Clum A."/>
            <person name="Lindquist E."/>
            <person name="Daum C."/>
            <person name="Ramamoorthy G.K."/>
            <person name="Gryganskyi A."/>
            <person name="Culley D."/>
            <person name="Magnuson J.K."/>
            <person name="James T.Y."/>
            <person name="O'Malley M.A."/>
            <person name="Stajich J.E."/>
            <person name="Spatafora J.W."/>
            <person name="Visel A."/>
            <person name="Grigoriev I.V."/>
        </authorList>
    </citation>
    <scope>NUCLEOTIDE SEQUENCE [LARGE SCALE GENOMIC DNA]</scope>
    <source>
        <strain evidence="24 25">62-1032</strain>
    </source>
</reference>
<keyword evidence="15" id="KW-0131">Cell cycle</keyword>
<dbReference type="InterPro" id="IPR013020">
    <property type="entry name" value="Rad3/Chl1-like"/>
</dbReference>
<dbReference type="GO" id="GO:0003677">
    <property type="term" value="F:DNA binding"/>
    <property type="evidence" value="ECO:0007669"/>
    <property type="project" value="InterPro"/>
</dbReference>
<comment type="similarity">
    <text evidence="3">Belongs to the DEAD box helicase family. DEAH subfamily. DDX11/CHL1 sub-subfamily.</text>
</comment>
<keyword evidence="12" id="KW-0411">Iron-sulfur</keyword>
<name>A0A1Y2G4S4_9BASI</name>
<feature type="region of interest" description="Disordered" evidence="22">
    <location>
        <begin position="232"/>
        <end position="266"/>
    </location>
</feature>
<evidence type="ECO:0000256" key="20">
    <source>
        <dbReference type="ARBA" id="ARBA00045702"/>
    </source>
</evidence>
<dbReference type="GO" id="GO:0005634">
    <property type="term" value="C:nucleus"/>
    <property type="evidence" value="ECO:0007669"/>
    <property type="project" value="UniProtKB-SubCell"/>
</dbReference>
<dbReference type="AlphaFoldDB" id="A0A1Y2G4S4"/>
<dbReference type="PANTHER" id="PTHR11472">
    <property type="entry name" value="DNA REPAIR DEAD HELICASE RAD3/XP-D SUBFAMILY MEMBER"/>
    <property type="match status" value="1"/>
</dbReference>
<dbReference type="Proteomes" id="UP000193467">
    <property type="component" value="Unassembled WGS sequence"/>
</dbReference>
<dbReference type="PANTHER" id="PTHR11472:SF41">
    <property type="entry name" value="ATP-DEPENDENT DNA HELICASE DDX11-RELATED"/>
    <property type="match status" value="1"/>
</dbReference>
<dbReference type="Pfam" id="PF13307">
    <property type="entry name" value="Helicase_C_2"/>
    <property type="match status" value="1"/>
</dbReference>
<dbReference type="InParanoid" id="A0A1Y2G4S4"/>
<feature type="compositionally biased region" description="Polar residues" evidence="22">
    <location>
        <begin position="232"/>
        <end position="243"/>
    </location>
</feature>
<evidence type="ECO:0000256" key="22">
    <source>
        <dbReference type="SAM" id="MobiDB-lite"/>
    </source>
</evidence>
<dbReference type="GO" id="GO:0006974">
    <property type="term" value="P:DNA damage response"/>
    <property type="evidence" value="ECO:0007669"/>
    <property type="project" value="UniProtKB-ARBA"/>
</dbReference>
<keyword evidence="9 24" id="KW-0347">Helicase</keyword>
<keyword evidence="8" id="KW-0378">Hydrolase</keyword>
<dbReference type="STRING" id="106004.A0A1Y2G4S4"/>
<evidence type="ECO:0000313" key="25">
    <source>
        <dbReference type="Proteomes" id="UP000193467"/>
    </source>
</evidence>
<keyword evidence="11" id="KW-0408">Iron</keyword>
<keyword evidence="14" id="KW-0539">Nucleus</keyword>
<feature type="compositionally biased region" description="Pro residues" evidence="22">
    <location>
        <begin position="250"/>
        <end position="259"/>
    </location>
</feature>
<evidence type="ECO:0000256" key="21">
    <source>
        <dbReference type="ARBA" id="ARBA00048954"/>
    </source>
</evidence>
<dbReference type="GO" id="GO:0006139">
    <property type="term" value="P:nucleobase-containing compound metabolic process"/>
    <property type="evidence" value="ECO:0007669"/>
    <property type="project" value="InterPro"/>
</dbReference>
<feature type="region of interest" description="Disordered" evidence="22">
    <location>
        <begin position="119"/>
        <end position="140"/>
    </location>
</feature>
<proteinExistence type="inferred from homology"/>
<dbReference type="Pfam" id="PF06733">
    <property type="entry name" value="DEAD_2"/>
    <property type="match status" value="1"/>
</dbReference>
<dbReference type="GO" id="GO:0034085">
    <property type="term" value="P:establishment of sister chromatid cohesion"/>
    <property type="evidence" value="ECO:0007669"/>
    <property type="project" value="TreeGrafter"/>
</dbReference>
<evidence type="ECO:0000256" key="17">
    <source>
        <dbReference type="ARBA" id="ARBA00044969"/>
    </source>
</evidence>
<comment type="caution">
    <text evidence="24">The sequence shown here is derived from an EMBL/GenBank/DDBJ whole genome shotgun (WGS) entry which is preliminary data.</text>
</comment>
<evidence type="ECO:0000256" key="1">
    <source>
        <dbReference type="ARBA" id="ARBA00001966"/>
    </source>
</evidence>
<evidence type="ECO:0000256" key="13">
    <source>
        <dbReference type="ARBA" id="ARBA00023235"/>
    </source>
</evidence>
<dbReference type="GO" id="GO:0043139">
    <property type="term" value="F:5'-3' DNA helicase activity"/>
    <property type="evidence" value="ECO:0007669"/>
    <property type="project" value="UniProtKB-EC"/>
</dbReference>
<dbReference type="GO" id="GO:0005524">
    <property type="term" value="F:ATP binding"/>
    <property type="evidence" value="ECO:0007669"/>
    <property type="project" value="UniProtKB-KW"/>
</dbReference>
<evidence type="ECO:0000256" key="2">
    <source>
        <dbReference type="ARBA" id="ARBA00004123"/>
    </source>
</evidence>
<dbReference type="CDD" id="cd18788">
    <property type="entry name" value="SF2_C_XPD"/>
    <property type="match status" value="1"/>
</dbReference>
<dbReference type="SMART" id="SM00491">
    <property type="entry name" value="HELICc2"/>
    <property type="match status" value="1"/>
</dbReference>
<dbReference type="InterPro" id="IPR045028">
    <property type="entry name" value="DinG/Rad3-like"/>
</dbReference>
<dbReference type="EMBL" id="MCGR01000001">
    <property type="protein sequence ID" value="ORY92941.1"/>
    <property type="molecule type" value="Genomic_DNA"/>
</dbReference>
<dbReference type="GO" id="GO:0046872">
    <property type="term" value="F:metal ion binding"/>
    <property type="evidence" value="ECO:0007669"/>
    <property type="project" value="UniProtKB-KW"/>
</dbReference>
<evidence type="ECO:0000256" key="6">
    <source>
        <dbReference type="ARBA" id="ARBA00022723"/>
    </source>
</evidence>
<organism evidence="24 25">
    <name type="scientific">Leucosporidium creatinivorum</name>
    <dbReference type="NCBI Taxonomy" id="106004"/>
    <lineage>
        <taxon>Eukaryota</taxon>
        <taxon>Fungi</taxon>
        <taxon>Dikarya</taxon>
        <taxon>Basidiomycota</taxon>
        <taxon>Pucciniomycotina</taxon>
        <taxon>Microbotryomycetes</taxon>
        <taxon>Leucosporidiales</taxon>
        <taxon>Leucosporidium</taxon>
    </lineage>
</organism>
<evidence type="ECO:0000256" key="12">
    <source>
        <dbReference type="ARBA" id="ARBA00023014"/>
    </source>
</evidence>
<evidence type="ECO:0000256" key="4">
    <source>
        <dbReference type="ARBA" id="ARBA00016387"/>
    </source>
</evidence>
<evidence type="ECO:0000256" key="19">
    <source>
        <dbReference type="ARBA" id="ARBA00045008"/>
    </source>
</evidence>
<evidence type="ECO:0000256" key="18">
    <source>
        <dbReference type="ARBA" id="ARBA00044998"/>
    </source>
</evidence>
<evidence type="ECO:0000313" key="24">
    <source>
        <dbReference type="EMBL" id="ORY92941.1"/>
    </source>
</evidence>
<dbReference type="GO" id="GO:0016818">
    <property type="term" value="F:hydrolase activity, acting on acid anhydrides, in phosphorus-containing anhydrides"/>
    <property type="evidence" value="ECO:0007669"/>
    <property type="project" value="InterPro"/>
</dbReference>
<dbReference type="InterPro" id="IPR027417">
    <property type="entry name" value="P-loop_NTPase"/>
</dbReference>
<evidence type="ECO:0000256" key="14">
    <source>
        <dbReference type="ARBA" id="ARBA00023242"/>
    </source>
</evidence>
<gene>
    <name evidence="24" type="ORF">BCR35DRAFT_298561</name>
</gene>
<comment type="catalytic activity">
    <reaction evidence="21">
        <text>ATP + H2O = ADP + phosphate + H(+)</text>
        <dbReference type="Rhea" id="RHEA:13065"/>
        <dbReference type="ChEBI" id="CHEBI:15377"/>
        <dbReference type="ChEBI" id="CHEBI:15378"/>
        <dbReference type="ChEBI" id="CHEBI:30616"/>
        <dbReference type="ChEBI" id="CHEBI:43474"/>
        <dbReference type="ChEBI" id="CHEBI:456216"/>
        <dbReference type="EC" id="5.6.2.3"/>
    </reaction>
</comment>
<evidence type="ECO:0000256" key="7">
    <source>
        <dbReference type="ARBA" id="ARBA00022741"/>
    </source>
</evidence>
<keyword evidence="25" id="KW-1185">Reference proteome</keyword>
<dbReference type="OrthoDB" id="267079at2759"/>
<keyword evidence="10" id="KW-0067">ATP-binding</keyword>
<sequence>MAPPVAEPSDPTFGFPFTPYSIQRDLMQHLYSALARGQVTVVESPTGTGKSLSLISSTLSYLRDARSLTRDALVESIRAQVQSQLGEEEPEWVVQHEIEKKVQELEREESELETRLGEVRRREAEERRRESAMGGMGMGRRKRLKVGEGKEGGGARLVDDEDEFAPDPYFENEEDKKKVEENGVDNFSPAVREMMKKMNGGGASNSKEEEEPDVSKIYFASRTHSQLSQFVSELRKTSFSRSNPTADPSLPSPSPPPTPSSSLDRPVRVIPLGSRQNLCINDDVRKKSGGSNEAMGDLCLELQKGGKEGKRCQFLPPIGEGAKLNEFRDKALATVHDIEDIEDLGRRTATCPYYGSRKAVRAAEIVTLPYNMLMSKSAREALGISLKDHIVVVDEAHNLIDSILQLHSVSITSSMLLSIRSALLTYINKFKNRFTGANASYLKQLALVLKGLSEFVAKWAGEGKKEELMDVNSVLGGKSGPALDQINLLKLDQYLKTSRIARKIGGYVDSLGEEQTAKGRQAIRSNATRNLQRIQDFILSLANADRDGRVLLTAETITSSAPSTSSATAKSTSTKPSHTATPPATRVEVTLKYMLLAPSESFRDVAEEARSVVLAGGTMAPMSDFRTELFPYVPEERFSTFSCGHVVPADHVATFAVSKGPTGVKLEFKFDRRKDEKLLDELGQSIVNIAQVVPKGIVVFVPSYDFLNQVQARWEASGMIKRLKQKKKTFWEPKASADVDMTLREYSAANAGVETGAILFAVVGAKLSEGINFADDMARAVIICGIPYPNSNSTELKERMAYLKSTPASVSRPSSAPDAGQVLYQNLAFRAVNQSIGRAIRNARDWAAIILLDERYQQSSKKAQLPGWLGSNVESPQAFGGLMKSLSGFVRRRKAAGGLV</sequence>